<evidence type="ECO:0000259" key="1">
    <source>
        <dbReference type="Pfam" id="PF05523"/>
    </source>
</evidence>
<accession>A0ABP7QHV3</accession>
<name>A0ABP7QHV3_9SPHI</name>
<evidence type="ECO:0000313" key="3">
    <source>
        <dbReference type="Proteomes" id="UP001501081"/>
    </source>
</evidence>
<reference evidence="3" key="1">
    <citation type="journal article" date="2019" name="Int. J. Syst. Evol. Microbiol.">
        <title>The Global Catalogue of Microorganisms (GCM) 10K type strain sequencing project: providing services to taxonomists for standard genome sequencing and annotation.</title>
        <authorList>
            <consortium name="The Broad Institute Genomics Platform"/>
            <consortium name="The Broad Institute Genome Sequencing Center for Infectious Disease"/>
            <person name="Wu L."/>
            <person name="Ma J."/>
        </authorList>
    </citation>
    <scope>NUCLEOTIDE SEQUENCE [LARGE SCALE GENOMIC DNA]</scope>
    <source>
        <strain evidence="3">JCM 17338</strain>
    </source>
</reference>
<dbReference type="InterPro" id="IPR008894">
    <property type="entry name" value="QdtA_cupin_dom"/>
</dbReference>
<organism evidence="2 3">
    <name type="scientific">Pedobacter ginsengiterrae</name>
    <dbReference type="NCBI Taxonomy" id="871696"/>
    <lineage>
        <taxon>Bacteria</taxon>
        <taxon>Pseudomonadati</taxon>
        <taxon>Bacteroidota</taxon>
        <taxon>Sphingobacteriia</taxon>
        <taxon>Sphingobacteriales</taxon>
        <taxon>Sphingobacteriaceae</taxon>
        <taxon>Pedobacter</taxon>
    </lineage>
</organism>
<dbReference type="EMBL" id="BAABAK010000020">
    <property type="protein sequence ID" value="GAA3982805.1"/>
    <property type="molecule type" value="Genomic_DNA"/>
</dbReference>
<keyword evidence="3" id="KW-1185">Reference proteome</keyword>
<dbReference type="Proteomes" id="UP001501081">
    <property type="component" value="Unassembled WGS sequence"/>
</dbReference>
<comment type="caution">
    <text evidence="2">The sequence shown here is derived from an EMBL/GenBank/DDBJ whole genome shotgun (WGS) entry which is preliminary data.</text>
</comment>
<dbReference type="RefSeq" id="WP_316763053.1">
    <property type="nucleotide sequence ID" value="NZ_BAABAK010000020.1"/>
</dbReference>
<gene>
    <name evidence="2" type="ORF">GCM10022246_38470</name>
</gene>
<dbReference type="Pfam" id="PF05523">
    <property type="entry name" value="FdtA"/>
    <property type="match status" value="1"/>
</dbReference>
<dbReference type="InterPro" id="IPR014710">
    <property type="entry name" value="RmlC-like_jellyroll"/>
</dbReference>
<feature type="domain" description="Sugar 3,4-ketoisomerase QdtA cupin" evidence="1">
    <location>
        <begin position="6"/>
        <end position="140"/>
    </location>
</feature>
<protein>
    <submittedName>
        <fullName evidence="2">WxcM-like domain-containing protein</fullName>
    </submittedName>
</protein>
<sequence length="143" mass="16621">MSDLDIIKGGSHTDQRGTITFMNDFDMQPVKRFYRIEHKDTKTVRGWRGHKIEQRWFHVLLGAFIVSLVEIDNWDQPSQNARQQTFILKSSDISVLYIPAGYASSIRAIEKNSEMIVFGDYPIENAKHDDYLYPSDFFTNAQV</sequence>
<evidence type="ECO:0000313" key="2">
    <source>
        <dbReference type="EMBL" id="GAA3982805.1"/>
    </source>
</evidence>
<dbReference type="Gene3D" id="2.60.120.10">
    <property type="entry name" value="Jelly Rolls"/>
    <property type="match status" value="1"/>
</dbReference>
<dbReference type="SUPFAM" id="SSF51182">
    <property type="entry name" value="RmlC-like cupins"/>
    <property type="match status" value="1"/>
</dbReference>
<dbReference type="InterPro" id="IPR011051">
    <property type="entry name" value="RmlC_Cupin_sf"/>
</dbReference>
<proteinExistence type="predicted"/>